<evidence type="ECO:0000313" key="17">
    <source>
        <dbReference type="Proteomes" id="UP000251123"/>
    </source>
</evidence>
<dbReference type="InterPro" id="IPR035906">
    <property type="entry name" value="MetI-like_sf"/>
</dbReference>
<dbReference type="PANTHER" id="PTHR43163">
    <property type="entry name" value="DIPEPTIDE TRANSPORT SYSTEM PERMEASE PROTEIN DPPB-RELATED"/>
    <property type="match status" value="1"/>
</dbReference>
<evidence type="ECO:0000256" key="7">
    <source>
        <dbReference type="ARBA" id="ARBA00023136"/>
    </source>
</evidence>
<dbReference type="RefSeq" id="WP_115195610.1">
    <property type="nucleotide sequence ID" value="NZ_UGJZ01000003.1"/>
</dbReference>
<evidence type="ECO:0000256" key="1">
    <source>
        <dbReference type="ARBA" id="ARBA00004429"/>
    </source>
</evidence>
<evidence type="ECO:0000256" key="3">
    <source>
        <dbReference type="ARBA" id="ARBA00022475"/>
    </source>
</evidence>
<dbReference type="EMBL" id="UGLC01000003">
    <property type="protein sequence ID" value="STU45594.1"/>
    <property type="molecule type" value="Genomic_DNA"/>
</dbReference>
<feature type="transmembrane region" description="Helical" evidence="9">
    <location>
        <begin position="251"/>
        <end position="274"/>
    </location>
</feature>
<keyword evidence="6 9" id="KW-1133">Transmembrane helix</keyword>
<dbReference type="EMBL" id="UGLU01000003">
    <property type="protein sequence ID" value="STW25891.1"/>
    <property type="molecule type" value="Genomic_DNA"/>
</dbReference>
<feature type="transmembrane region" description="Helical" evidence="9">
    <location>
        <begin position="104"/>
        <end position="127"/>
    </location>
</feature>
<dbReference type="Proteomes" id="UP000254141">
    <property type="component" value="Unassembled WGS sequence"/>
</dbReference>
<evidence type="ECO:0000313" key="16">
    <source>
        <dbReference type="Proteomes" id="UP000250675"/>
    </source>
</evidence>
<evidence type="ECO:0000313" key="20">
    <source>
        <dbReference type="Proteomes" id="UP000255099"/>
    </source>
</evidence>
<feature type="transmembrane region" description="Helical" evidence="9">
    <location>
        <begin position="286"/>
        <end position="305"/>
    </location>
</feature>
<feature type="transmembrane region" description="Helical" evidence="9">
    <location>
        <begin position="17"/>
        <end position="35"/>
    </location>
</feature>
<evidence type="ECO:0000313" key="15">
    <source>
        <dbReference type="EMBL" id="STW25891.1"/>
    </source>
</evidence>
<dbReference type="GO" id="GO:0005886">
    <property type="term" value="C:plasma membrane"/>
    <property type="evidence" value="ECO:0007669"/>
    <property type="project" value="UniProtKB-SubCell"/>
</dbReference>
<evidence type="ECO:0000313" key="12">
    <source>
        <dbReference type="EMBL" id="SQC88331.1"/>
    </source>
</evidence>
<proteinExistence type="inferred from homology"/>
<dbReference type="Gene3D" id="1.10.3720.10">
    <property type="entry name" value="MetI-like"/>
    <property type="match status" value="1"/>
</dbReference>
<dbReference type="Proteomes" id="UP000251123">
    <property type="component" value="Unassembled WGS sequence"/>
</dbReference>
<accession>A0A2X1Q8S5</accession>
<dbReference type="PROSITE" id="PS50928">
    <property type="entry name" value="ABC_TM1"/>
    <property type="match status" value="1"/>
</dbReference>
<evidence type="ECO:0000256" key="4">
    <source>
        <dbReference type="ARBA" id="ARBA00022519"/>
    </source>
</evidence>
<dbReference type="Pfam" id="PF00528">
    <property type="entry name" value="BPD_transp_1"/>
    <property type="match status" value="1"/>
</dbReference>
<dbReference type="GO" id="GO:0055085">
    <property type="term" value="P:transmembrane transport"/>
    <property type="evidence" value="ECO:0007669"/>
    <property type="project" value="InterPro"/>
</dbReference>
<dbReference type="Proteomes" id="UP000255099">
    <property type="component" value="Unassembled WGS sequence"/>
</dbReference>
<keyword evidence="7 9" id="KW-0472">Membrane</keyword>
<dbReference type="Proteomes" id="UP000254799">
    <property type="component" value="Unassembled WGS sequence"/>
</dbReference>
<feature type="transmembrane region" description="Helical" evidence="9">
    <location>
        <begin position="139"/>
        <end position="163"/>
    </location>
</feature>
<reference evidence="16 17" key="1">
    <citation type="submission" date="2018-06" db="EMBL/GenBank/DDBJ databases">
        <authorList>
            <consortium name="Pathogen Informatics"/>
            <person name="Doyle S."/>
        </authorList>
    </citation>
    <scope>NUCLEOTIDE SEQUENCE [LARGE SCALE GENOMIC DNA]</scope>
    <source>
        <strain evidence="15 18">NCTC5051</strain>
        <strain evidence="14 19">NCTC8849</strain>
        <strain evidence="11 17">NCTC9601</strain>
        <strain evidence="13 20">NCTC9637</strain>
        <strain evidence="12 16">NCTC9645</strain>
    </source>
</reference>
<evidence type="ECO:0000256" key="6">
    <source>
        <dbReference type="ARBA" id="ARBA00022989"/>
    </source>
</evidence>
<evidence type="ECO:0000256" key="8">
    <source>
        <dbReference type="ARBA" id="ARBA00024202"/>
    </source>
</evidence>
<dbReference type="Proteomes" id="UP000250675">
    <property type="component" value="Unassembled WGS sequence"/>
</dbReference>
<keyword evidence="3" id="KW-1003">Cell membrane</keyword>
<evidence type="ECO:0000256" key="5">
    <source>
        <dbReference type="ARBA" id="ARBA00022692"/>
    </source>
</evidence>
<dbReference type="CDD" id="cd06261">
    <property type="entry name" value="TM_PBP2"/>
    <property type="match status" value="1"/>
</dbReference>
<protein>
    <submittedName>
        <fullName evidence="11">Nickel transport system permease protein NikB</fullName>
    </submittedName>
</protein>
<evidence type="ECO:0000313" key="13">
    <source>
        <dbReference type="EMBL" id="STT45373.1"/>
    </source>
</evidence>
<dbReference type="EMBL" id="UASN01000002">
    <property type="protein sequence ID" value="SPX51794.1"/>
    <property type="molecule type" value="Genomic_DNA"/>
</dbReference>
<dbReference type="EMBL" id="UGLB01000002">
    <property type="protein sequence ID" value="STT45373.1"/>
    <property type="molecule type" value="Genomic_DNA"/>
</dbReference>
<gene>
    <name evidence="11" type="primary">nikB_1</name>
    <name evidence="15" type="synonym">nikB_2</name>
    <name evidence="12" type="synonym">nikB_3</name>
    <name evidence="15" type="ORF">NCTC5051_05685</name>
    <name evidence="14" type="ORF">NCTC8849_05738</name>
    <name evidence="11" type="ORF">NCTC9601_00369</name>
    <name evidence="13" type="ORF">NCTC9637_00214</name>
    <name evidence="12" type="ORF">NCTC9645_06476</name>
</gene>
<sequence>MKCQVLIKRLLWRTSQAVFTLWLLSVMIFCAMSLVKGDAASQRLAGTGSREQVTALRAQLGLDQPLAARYLQWAKGVMHGDWGTSYLNGRSVSTLIRERGGASLALGASASVLLVVIALGLGIYCGLHPGSVIDRGISLLSLGFVALPEFVTGTLLVMVFSLTLHWLPALSLLSPGQSLWSQWPLFILPIMTLLSVALAQNIKLVRLGVMRASQSPACECARLNGIAEYRVVLHWILPEALGHCLSVLARYITYLFAGALVAETLFGWPGLAAALLNATLSRDTPVVMGISMVMCTLTVLLNLLADSLTALLNPAAFRGGRDA</sequence>
<organism evidence="11 17">
    <name type="scientific">Klebsiella pneumoniae</name>
    <dbReference type="NCBI Taxonomy" id="573"/>
    <lineage>
        <taxon>Bacteria</taxon>
        <taxon>Pseudomonadati</taxon>
        <taxon>Pseudomonadota</taxon>
        <taxon>Gammaproteobacteria</taxon>
        <taxon>Enterobacterales</taxon>
        <taxon>Enterobacteriaceae</taxon>
        <taxon>Klebsiella/Raoultella group</taxon>
        <taxon>Klebsiella</taxon>
        <taxon>Klebsiella pneumoniae complex</taxon>
    </lineage>
</organism>
<evidence type="ECO:0000256" key="2">
    <source>
        <dbReference type="ARBA" id="ARBA00022448"/>
    </source>
</evidence>
<comment type="similarity">
    <text evidence="8">Belongs to the binding-protein-dependent transport system permease family. OppBC subfamily.</text>
</comment>
<dbReference type="EMBL" id="UASO01000011">
    <property type="protein sequence ID" value="SQC88331.1"/>
    <property type="molecule type" value="Genomic_DNA"/>
</dbReference>
<dbReference type="InterPro" id="IPR045621">
    <property type="entry name" value="BPD_transp_1_N"/>
</dbReference>
<dbReference type="Pfam" id="PF19300">
    <property type="entry name" value="BPD_transp_1_N"/>
    <property type="match status" value="1"/>
</dbReference>
<keyword evidence="5 9" id="KW-0812">Transmembrane</keyword>
<dbReference type="SUPFAM" id="SSF161098">
    <property type="entry name" value="MetI-like"/>
    <property type="match status" value="1"/>
</dbReference>
<evidence type="ECO:0000313" key="14">
    <source>
        <dbReference type="EMBL" id="STU45594.1"/>
    </source>
</evidence>
<evidence type="ECO:0000259" key="10">
    <source>
        <dbReference type="PROSITE" id="PS50928"/>
    </source>
</evidence>
<feature type="domain" description="ABC transmembrane type-1" evidence="10">
    <location>
        <begin position="100"/>
        <end position="305"/>
    </location>
</feature>
<evidence type="ECO:0000313" key="18">
    <source>
        <dbReference type="Proteomes" id="UP000254141"/>
    </source>
</evidence>
<keyword evidence="4" id="KW-0997">Cell inner membrane</keyword>
<evidence type="ECO:0000313" key="11">
    <source>
        <dbReference type="EMBL" id="SPX51794.1"/>
    </source>
</evidence>
<evidence type="ECO:0000313" key="19">
    <source>
        <dbReference type="Proteomes" id="UP000254799"/>
    </source>
</evidence>
<dbReference type="AlphaFoldDB" id="A0A2X1Q8S5"/>
<comment type="subcellular location">
    <subcellularLocation>
        <location evidence="1">Cell inner membrane</location>
        <topology evidence="1">Multi-pass membrane protein</topology>
    </subcellularLocation>
    <subcellularLocation>
        <location evidence="9">Cell membrane</location>
        <topology evidence="9">Multi-pass membrane protein</topology>
    </subcellularLocation>
</comment>
<name>A0A2X1Q8S5_KLEPN</name>
<feature type="transmembrane region" description="Helical" evidence="9">
    <location>
        <begin position="183"/>
        <end position="202"/>
    </location>
</feature>
<keyword evidence="2 9" id="KW-0813">Transport</keyword>
<evidence type="ECO:0000256" key="9">
    <source>
        <dbReference type="RuleBase" id="RU363032"/>
    </source>
</evidence>
<dbReference type="PANTHER" id="PTHR43163:SF6">
    <property type="entry name" value="DIPEPTIDE TRANSPORT SYSTEM PERMEASE PROTEIN DPPB-RELATED"/>
    <property type="match status" value="1"/>
</dbReference>
<dbReference type="InterPro" id="IPR000515">
    <property type="entry name" value="MetI-like"/>
</dbReference>